<evidence type="ECO:0008006" key="7">
    <source>
        <dbReference type="Google" id="ProtNLM"/>
    </source>
</evidence>
<organism evidence="5 6">
    <name type="scientific">Euzebya pacifica</name>
    <dbReference type="NCBI Taxonomy" id="1608957"/>
    <lineage>
        <taxon>Bacteria</taxon>
        <taxon>Bacillati</taxon>
        <taxon>Actinomycetota</taxon>
        <taxon>Nitriliruptoria</taxon>
        <taxon>Euzebyales</taxon>
    </lineage>
</organism>
<keyword evidence="4" id="KW-0812">Transmembrane</keyword>
<feature type="transmembrane region" description="Helical" evidence="4">
    <location>
        <begin position="53"/>
        <end position="72"/>
    </location>
</feature>
<name>A0A346Y0L1_9ACTN</name>
<evidence type="ECO:0000313" key="5">
    <source>
        <dbReference type="EMBL" id="AXV08008.1"/>
    </source>
</evidence>
<evidence type="ECO:0000256" key="3">
    <source>
        <dbReference type="SAM" id="MobiDB-lite"/>
    </source>
</evidence>
<evidence type="ECO:0000256" key="2">
    <source>
        <dbReference type="ARBA" id="ARBA00023136"/>
    </source>
</evidence>
<dbReference type="PANTHER" id="PTHR37042">
    <property type="entry name" value="OUTER MEMBRANE PROTEIN RV1973"/>
    <property type="match status" value="1"/>
</dbReference>
<feature type="region of interest" description="Disordered" evidence="3">
    <location>
        <begin position="207"/>
        <end position="227"/>
    </location>
</feature>
<keyword evidence="4" id="KW-1133">Transmembrane helix</keyword>
<gene>
    <name evidence="5" type="ORF">DVS28_a3333</name>
</gene>
<dbReference type="OrthoDB" id="5188486at2"/>
<dbReference type="KEGG" id="euz:DVS28_a3333"/>
<dbReference type="RefSeq" id="WP_114592413.1">
    <property type="nucleotide sequence ID" value="NZ_CP031165.1"/>
</dbReference>
<evidence type="ECO:0000256" key="1">
    <source>
        <dbReference type="ARBA" id="ARBA00004370"/>
    </source>
</evidence>
<proteinExistence type="predicted"/>
<protein>
    <recommendedName>
        <fullName evidence="7">Mce-associated membrane protein</fullName>
    </recommendedName>
</protein>
<dbReference type="Proteomes" id="UP000264006">
    <property type="component" value="Chromosome"/>
</dbReference>
<keyword evidence="2 4" id="KW-0472">Membrane</keyword>
<feature type="region of interest" description="Disordered" evidence="3">
    <location>
        <begin position="1"/>
        <end position="34"/>
    </location>
</feature>
<sequence length="227" mass="24079">MADRTTVPRDVDDDGPVEGGPGPDSPAASVWPTGGPSDSIAVPVRSLLWRARIGVAVGVLGLVLAAVFFLGAQDLRREAAVREDVREAGELVALRVTTFEGSDIDDWVSDTQSLSTGDYAQEVAERFDPTIRQGLADAQVQSVGTVLSAFVQDVRDETATVFAVMRQTYTSALQPQQVSDELRMEIELTLVEGEWLASDVAVLGPSTITPIDQDAAGDPGDPTPEEG</sequence>
<evidence type="ECO:0000256" key="4">
    <source>
        <dbReference type="SAM" id="Phobius"/>
    </source>
</evidence>
<comment type="subcellular location">
    <subcellularLocation>
        <location evidence="1">Membrane</location>
    </subcellularLocation>
</comment>
<keyword evidence="6" id="KW-1185">Reference proteome</keyword>
<dbReference type="GO" id="GO:0016020">
    <property type="term" value="C:membrane"/>
    <property type="evidence" value="ECO:0007669"/>
    <property type="project" value="UniProtKB-SubCell"/>
</dbReference>
<reference evidence="5 6" key="1">
    <citation type="submission" date="2018-09" db="EMBL/GenBank/DDBJ databases">
        <title>Complete genome sequence of Euzebya sp. DY32-46 isolated from seawater of Pacific Ocean.</title>
        <authorList>
            <person name="Xu L."/>
            <person name="Wu Y.-H."/>
            <person name="Xu X.-W."/>
        </authorList>
    </citation>
    <scope>NUCLEOTIDE SEQUENCE [LARGE SCALE GENOMIC DNA]</scope>
    <source>
        <strain evidence="5 6">DY32-46</strain>
    </source>
</reference>
<evidence type="ECO:0000313" key="6">
    <source>
        <dbReference type="Proteomes" id="UP000264006"/>
    </source>
</evidence>
<dbReference type="PANTHER" id="PTHR37042:SF4">
    <property type="entry name" value="OUTER MEMBRANE PROTEIN RV1973"/>
    <property type="match status" value="1"/>
</dbReference>
<dbReference type="EMBL" id="CP031165">
    <property type="protein sequence ID" value="AXV08008.1"/>
    <property type="molecule type" value="Genomic_DNA"/>
</dbReference>
<accession>A0A346Y0L1</accession>
<dbReference type="AlphaFoldDB" id="A0A346Y0L1"/>
<feature type="compositionally biased region" description="Basic and acidic residues" evidence="3">
    <location>
        <begin position="1"/>
        <end position="10"/>
    </location>
</feature>